<dbReference type="Gene3D" id="3.30.70.360">
    <property type="match status" value="1"/>
</dbReference>
<organism evidence="1 2">
    <name type="scientific">Brevibacillus choshinensis</name>
    <dbReference type="NCBI Taxonomy" id="54911"/>
    <lineage>
        <taxon>Bacteria</taxon>
        <taxon>Bacillati</taxon>
        <taxon>Bacillota</taxon>
        <taxon>Bacilli</taxon>
        <taxon>Bacillales</taxon>
        <taxon>Paenibacillaceae</taxon>
        <taxon>Brevibacillus</taxon>
    </lineage>
</organism>
<dbReference type="PANTHER" id="PTHR30575:SF0">
    <property type="entry name" value="XAA-ARG DIPEPTIDASE"/>
    <property type="match status" value="1"/>
</dbReference>
<dbReference type="PIRSF" id="PIRSF037227">
    <property type="entry name" value="Aminobenzoyl-glu_utiliz_pB"/>
    <property type="match status" value="1"/>
</dbReference>
<dbReference type="InterPro" id="IPR017145">
    <property type="entry name" value="Aminobenzoyl-glu_utiliz_pB"/>
</dbReference>
<keyword evidence="2" id="KW-1185">Reference proteome</keyword>
<dbReference type="SUPFAM" id="SSF53187">
    <property type="entry name" value="Zn-dependent exopeptidases"/>
    <property type="match status" value="1"/>
</dbReference>
<dbReference type="SUPFAM" id="SSF55031">
    <property type="entry name" value="Bacterial exopeptidase dimerisation domain"/>
    <property type="match status" value="1"/>
</dbReference>
<dbReference type="Pfam" id="PF01546">
    <property type="entry name" value="Peptidase_M20"/>
    <property type="match status" value="1"/>
</dbReference>
<dbReference type="EMBL" id="CP069127">
    <property type="protein sequence ID" value="QRG66834.1"/>
    <property type="molecule type" value="Genomic_DNA"/>
</dbReference>
<protein>
    <submittedName>
        <fullName evidence="1">Amidohydrolase</fullName>
    </submittedName>
</protein>
<gene>
    <name evidence="1" type="ORF">JNE38_25685</name>
</gene>
<reference evidence="1 2" key="1">
    <citation type="submission" date="2021-01" db="EMBL/GenBank/DDBJ databases">
        <title>Identification of strong promoters based on the transcriptome of Brevibacillus choshinensis.</title>
        <authorList>
            <person name="Yao D."/>
            <person name="Zhang K."/>
            <person name="Wu J."/>
        </authorList>
    </citation>
    <scope>NUCLEOTIDE SEQUENCE [LARGE SCALE GENOMIC DNA]</scope>
    <source>
        <strain evidence="1 2">HPD31-SP3</strain>
    </source>
</reference>
<evidence type="ECO:0000313" key="1">
    <source>
        <dbReference type="EMBL" id="QRG66834.1"/>
    </source>
</evidence>
<dbReference type="Proteomes" id="UP000596248">
    <property type="component" value="Chromosome"/>
</dbReference>
<evidence type="ECO:0000313" key="2">
    <source>
        <dbReference type="Proteomes" id="UP000596248"/>
    </source>
</evidence>
<sequence>MVNRNRIAEIIEQKRELLTHVSDRIWDFAETRFEEFRSAELLCQILEQEGFAVEKDLAGIPTAFVGSYGSGGPVVAILGEFDALSGLSQERGNPVHQPIQAGGNGHGCGHNLLGTGSLAAAIAIRHYMEENQISGTVRYYGCPAEEGGSGKAYMAREGLFDDVDFAICWHPQNFNAIMSISSLANYQVYFKFKGKAAHAAAAPHLGRSALDAVELMNVGVNYLREHVIPEARMHYAITNTGGFSPNVVQAEADVLYLIRAPKTQQVEEIYQRVCKIAQGAAMMTETEVEIIFDKACSNLIPNQALERVMYENFRELGVPVFDDAEKEFARQIRTTIPDADKNSELQMLAKLKGAGAGELLKQLEKQELSDFLLPHMQTPRLMSGSTDVGDVSWITPTVQCSTTCFAMGTQLHSWQAVSQGGMSIGQKGMLHAGKVMAATAIDALLRPDVIEEAKAELRERLDGQSYVCPIPAEIKPAARR</sequence>
<dbReference type="NCBIfam" id="TIGR01891">
    <property type="entry name" value="amidohydrolases"/>
    <property type="match status" value="1"/>
</dbReference>
<dbReference type="PANTHER" id="PTHR30575">
    <property type="entry name" value="PEPTIDASE M20"/>
    <property type="match status" value="1"/>
</dbReference>
<dbReference type="InterPro" id="IPR036264">
    <property type="entry name" value="Bact_exopeptidase_dim_dom"/>
</dbReference>
<dbReference type="CDD" id="cd05673">
    <property type="entry name" value="M20_Acy1L2_AbgB"/>
    <property type="match status" value="1"/>
</dbReference>
<name>A0ABX7FMC1_BRECH</name>
<dbReference type="InterPro" id="IPR017439">
    <property type="entry name" value="Amidohydrolase"/>
</dbReference>
<dbReference type="InterPro" id="IPR002933">
    <property type="entry name" value="Peptidase_M20"/>
</dbReference>
<dbReference type="Gene3D" id="3.40.630.10">
    <property type="entry name" value="Zn peptidases"/>
    <property type="match status" value="1"/>
</dbReference>
<accession>A0ABX7FMC1</accession>
<proteinExistence type="predicted"/>
<dbReference type="InterPro" id="IPR052030">
    <property type="entry name" value="Peptidase_M20/M20A_hydrolases"/>
</dbReference>
<dbReference type="RefSeq" id="WP_203353899.1">
    <property type="nucleotide sequence ID" value="NZ_CP069127.1"/>
</dbReference>